<evidence type="ECO:0000313" key="2">
    <source>
        <dbReference type="Proteomes" id="UP000198953"/>
    </source>
</evidence>
<sequence>MRVTDSASIEVEVEAEVWPVPEDEPVAEVFEAVVGAAAWAGPATVSVAAHAARRKAKRDRALSFHVAGRVS</sequence>
<evidence type="ECO:0000313" key="1">
    <source>
        <dbReference type="EMBL" id="SEM72722.1"/>
    </source>
</evidence>
<proteinExistence type="predicted"/>
<dbReference type="STRING" id="46177.SAMN05660976_05937"/>
<accession>A0A1H8APR9</accession>
<dbReference type="RefSeq" id="WP_091103943.1">
    <property type="nucleotide sequence ID" value="NZ_FOBF01000016.1"/>
</dbReference>
<gene>
    <name evidence="1" type="ORF">SAMN05660976_05937</name>
</gene>
<dbReference type="AlphaFoldDB" id="A0A1H8APR9"/>
<keyword evidence="2" id="KW-1185">Reference proteome</keyword>
<name>A0A1H8APR9_9ACTN</name>
<reference evidence="1 2" key="1">
    <citation type="submission" date="2016-10" db="EMBL/GenBank/DDBJ databases">
        <authorList>
            <person name="de Groot N.N."/>
        </authorList>
    </citation>
    <scope>NUCLEOTIDE SEQUENCE [LARGE SCALE GENOMIC DNA]</scope>
    <source>
        <strain evidence="1 2">DSM 43357</strain>
    </source>
</reference>
<dbReference type="EMBL" id="FOBF01000016">
    <property type="protein sequence ID" value="SEM72722.1"/>
    <property type="molecule type" value="Genomic_DNA"/>
</dbReference>
<protein>
    <submittedName>
        <fullName evidence="1">Uncharacterized protein</fullName>
    </submittedName>
</protein>
<organism evidence="1 2">
    <name type="scientific">Nonomuraea pusilla</name>
    <dbReference type="NCBI Taxonomy" id="46177"/>
    <lineage>
        <taxon>Bacteria</taxon>
        <taxon>Bacillati</taxon>
        <taxon>Actinomycetota</taxon>
        <taxon>Actinomycetes</taxon>
        <taxon>Streptosporangiales</taxon>
        <taxon>Streptosporangiaceae</taxon>
        <taxon>Nonomuraea</taxon>
    </lineage>
</organism>
<dbReference type="Proteomes" id="UP000198953">
    <property type="component" value="Unassembled WGS sequence"/>
</dbReference>